<dbReference type="GO" id="GO:0046685">
    <property type="term" value="P:response to arsenic-containing substance"/>
    <property type="evidence" value="ECO:0007669"/>
    <property type="project" value="UniProtKB-KW"/>
</dbReference>
<dbReference type="RefSeq" id="WP_231447991.1">
    <property type="nucleotide sequence ID" value="NZ_JAJOMB010000020.1"/>
</dbReference>
<dbReference type="InterPro" id="IPR036388">
    <property type="entry name" value="WH-like_DNA-bd_sf"/>
</dbReference>
<accession>A0A9X1SXH3</accession>
<organism evidence="3 4">
    <name type="scientific">Kineosporia babensis</name>
    <dbReference type="NCBI Taxonomy" id="499548"/>
    <lineage>
        <taxon>Bacteria</taxon>
        <taxon>Bacillati</taxon>
        <taxon>Actinomycetota</taxon>
        <taxon>Actinomycetes</taxon>
        <taxon>Kineosporiales</taxon>
        <taxon>Kineosporiaceae</taxon>
        <taxon>Kineosporia</taxon>
    </lineage>
</organism>
<dbReference type="InterPro" id="IPR001845">
    <property type="entry name" value="HTH_ArsR_DNA-bd_dom"/>
</dbReference>
<feature type="domain" description="HTH arsR-type" evidence="2">
    <location>
        <begin position="1"/>
        <end position="94"/>
    </location>
</feature>
<dbReference type="PANTHER" id="PTHR43428">
    <property type="entry name" value="ARSENATE REDUCTASE"/>
    <property type="match status" value="1"/>
</dbReference>
<dbReference type="InterPro" id="IPR036196">
    <property type="entry name" value="Ptyr_pPase_sf"/>
</dbReference>
<sequence length="221" mass="24173">MADNLEHRARQHAALGDATRLRIVDLLALSDLAVGQIRAELGIPANLLTHHLTVLNQAGLIGEHRSEGDRRRKYLHLSPEAEKAAEVTQPLLVRRLLFVCTGNTARSPLAAALWQRHSPVPATSAGLQPRDMAPRLLAVAHEHGLDLDDHRPRAIDEVTEEGDLVVTLCDKAHESLKRAQSLHWSVPNPSPIGTRQAYVSALTEIDRRVQALASHVQALAA</sequence>
<dbReference type="GO" id="GO:0003700">
    <property type="term" value="F:DNA-binding transcription factor activity"/>
    <property type="evidence" value="ECO:0007669"/>
    <property type="project" value="InterPro"/>
</dbReference>
<evidence type="ECO:0000256" key="1">
    <source>
        <dbReference type="ARBA" id="ARBA00022849"/>
    </source>
</evidence>
<dbReference type="Proteomes" id="UP001138997">
    <property type="component" value="Unassembled WGS sequence"/>
</dbReference>
<dbReference type="Gene3D" id="3.40.50.2300">
    <property type="match status" value="1"/>
</dbReference>
<dbReference type="SUPFAM" id="SSF52788">
    <property type="entry name" value="Phosphotyrosine protein phosphatases I"/>
    <property type="match status" value="1"/>
</dbReference>
<dbReference type="Pfam" id="PF01022">
    <property type="entry name" value="HTH_5"/>
    <property type="match status" value="1"/>
</dbReference>
<dbReference type="PROSITE" id="PS50987">
    <property type="entry name" value="HTH_ARSR_2"/>
    <property type="match status" value="1"/>
</dbReference>
<evidence type="ECO:0000259" key="2">
    <source>
        <dbReference type="PROSITE" id="PS50987"/>
    </source>
</evidence>
<dbReference type="PANTHER" id="PTHR43428:SF1">
    <property type="entry name" value="ARSENATE REDUCTASE"/>
    <property type="match status" value="1"/>
</dbReference>
<dbReference type="EMBL" id="JAJOMB010000020">
    <property type="protein sequence ID" value="MCD5315190.1"/>
    <property type="molecule type" value="Genomic_DNA"/>
</dbReference>
<dbReference type="AlphaFoldDB" id="A0A9X1SXH3"/>
<keyword evidence="1" id="KW-0059">Arsenical resistance</keyword>
<dbReference type="InterPro" id="IPR036390">
    <property type="entry name" value="WH_DNA-bd_sf"/>
</dbReference>
<reference evidence="3" key="1">
    <citation type="submission" date="2021-11" db="EMBL/GenBank/DDBJ databases">
        <title>Streptomyces corallinus and Kineosporia corallina sp. nov., two new coral-derived marine actinobacteria.</title>
        <authorList>
            <person name="Buangrab K."/>
            <person name="Sutthacheep M."/>
            <person name="Yeemin T."/>
            <person name="Harunari E."/>
            <person name="Igarashi Y."/>
            <person name="Sripreechasak P."/>
            <person name="Kanchanasin P."/>
            <person name="Tanasupawat S."/>
            <person name="Phongsopitanun W."/>
        </authorList>
    </citation>
    <scope>NUCLEOTIDE SEQUENCE</scope>
    <source>
        <strain evidence="3">JCM 31032</strain>
    </source>
</reference>
<name>A0A9X1SXH3_9ACTN</name>
<keyword evidence="4" id="KW-1185">Reference proteome</keyword>
<evidence type="ECO:0000313" key="4">
    <source>
        <dbReference type="Proteomes" id="UP001138997"/>
    </source>
</evidence>
<comment type="caution">
    <text evidence="3">The sequence shown here is derived from an EMBL/GenBank/DDBJ whole genome shotgun (WGS) entry which is preliminary data.</text>
</comment>
<dbReference type="InterPro" id="IPR011991">
    <property type="entry name" value="ArsR-like_HTH"/>
</dbReference>
<evidence type="ECO:0000313" key="3">
    <source>
        <dbReference type="EMBL" id="MCD5315190.1"/>
    </source>
</evidence>
<dbReference type="Pfam" id="PF01451">
    <property type="entry name" value="LMWPc"/>
    <property type="match status" value="1"/>
</dbReference>
<protein>
    <submittedName>
        <fullName evidence="3">ArsR family transcriptional regulator</fullName>
    </submittedName>
</protein>
<dbReference type="SMART" id="SM00418">
    <property type="entry name" value="HTH_ARSR"/>
    <property type="match status" value="1"/>
</dbReference>
<dbReference type="SUPFAM" id="SSF46785">
    <property type="entry name" value="Winged helix' DNA-binding domain"/>
    <property type="match status" value="1"/>
</dbReference>
<dbReference type="SMART" id="SM00347">
    <property type="entry name" value="HTH_MARR"/>
    <property type="match status" value="1"/>
</dbReference>
<dbReference type="SMART" id="SM00226">
    <property type="entry name" value="LMWPc"/>
    <property type="match status" value="1"/>
</dbReference>
<proteinExistence type="predicted"/>
<dbReference type="InterPro" id="IPR000835">
    <property type="entry name" value="HTH_MarR-typ"/>
</dbReference>
<gene>
    <name evidence="3" type="ORF">LR394_30220</name>
</gene>
<dbReference type="InterPro" id="IPR023485">
    <property type="entry name" value="Ptyr_pPase"/>
</dbReference>
<dbReference type="CDD" id="cd00090">
    <property type="entry name" value="HTH_ARSR"/>
    <property type="match status" value="1"/>
</dbReference>
<dbReference type="Gene3D" id="1.10.10.10">
    <property type="entry name" value="Winged helix-like DNA-binding domain superfamily/Winged helix DNA-binding domain"/>
    <property type="match status" value="1"/>
</dbReference>